<dbReference type="Gene3D" id="2.170.130.10">
    <property type="entry name" value="TonB-dependent receptor, plug domain"/>
    <property type="match status" value="1"/>
</dbReference>
<evidence type="ECO:0000313" key="1">
    <source>
        <dbReference type="EMBL" id="SMO74243.1"/>
    </source>
</evidence>
<name>A0A521DRA3_9SPHI</name>
<dbReference type="RefSeq" id="WP_142604347.1">
    <property type="nucleotide sequence ID" value="NZ_FXSZ01000008.1"/>
</dbReference>
<dbReference type="AlphaFoldDB" id="A0A521DRA3"/>
<reference evidence="1 2" key="1">
    <citation type="submission" date="2017-05" db="EMBL/GenBank/DDBJ databases">
        <authorList>
            <person name="Varghese N."/>
            <person name="Submissions S."/>
        </authorList>
    </citation>
    <scope>NUCLEOTIDE SEQUENCE [LARGE SCALE GENOMIC DNA]</scope>
    <source>
        <strain evidence="1 2">DSM 21342</strain>
    </source>
</reference>
<dbReference type="SUPFAM" id="SSF56935">
    <property type="entry name" value="Porins"/>
    <property type="match status" value="1"/>
</dbReference>
<accession>A0A521DRA3</accession>
<sequence>MKFKYLLLSIIGSVFLCSFIIDDDPVLESFKQKVVSSYSKYFEPIRENVYTHINKSLYLAGEDIWMKTYVTNASSGKLLNVKSTNLYTDLYGPNGKLVVRKVWRLTSGLAAGDLHLADTLASGTYTLKVYTNWMRNFEKERIFTSSIRIYGAKEAIIKPDSSPTRDWDVQFFPEGGNLITELDNRLAVKIVDPNGKGKAVSGTIKDSKGEILGDFQTNHLGFSALNLNLQTTEKLTAEIKFPDGSTKQYGLPETLKKGITLSANTFVKDRLIFVVKTNAETLSDLKGKKFFCMIHSNGTIHKLWHFLFSDEPVIVNLQKSDLPAGINTITLFDENHKPVSERLFFNHKKEIIGDVKLSHERQGDSVLVKVAASDINGKPLTASLSMSVLPSGTIANKFENDIYSQLLLKSEVRGVVENPKYYFENDDFQHLSDLDNLLLTQGWRKYNWSEILNVSGPKTPLFFENGFEMKGSVKNFLNGKVDTTTQLTLFISQPFQLNSAKVDSKGNFLFPNLYLLDSSRVIITASNKKGKGWNRFIEANIAYPNLENSTDLNYFAKEKFNAEEVLRNLLPGMLQLNEVVVKGTRQDQNPFKNDMYSGIMDQYYVITKDNHTQYNTIADLLNWEFNVSMSNDANGIKIDMSNSSGGNGNPALIIDGMKFNDLSILSMYNLNDIEAIAINKGNNLMLGRDGGSGVIRIKTRMVRADWDNQNGPANVKNILANGYSLPVAYYAPKYAARPGDDFHAKYASLYWKPNIATDSTGITEFKFFLPKEIQEMEVRIEGISTQGHFFYREDKVKVALGS</sequence>
<dbReference type="Proteomes" id="UP000315971">
    <property type="component" value="Unassembled WGS sequence"/>
</dbReference>
<dbReference type="InterPro" id="IPR037066">
    <property type="entry name" value="Plug_dom_sf"/>
</dbReference>
<keyword evidence="2" id="KW-1185">Reference proteome</keyword>
<proteinExistence type="predicted"/>
<organism evidence="1 2">
    <name type="scientific">Solitalea koreensis</name>
    <dbReference type="NCBI Taxonomy" id="543615"/>
    <lineage>
        <taxon>Bacteria</taxon>
        <taxon>Pseudomonadati</taxon>
        <taxon>Bacteroidota</taxon>
        <taxon>Sphingobacteriia</taxon>
        <taxon>Sphingobacteriales</taxon>
        <taxon>Sphingobacteriaceae</taxon>
        <taxon>Solitalea</taxon>
    </lineage>
</organism>
<dbReference type="OrthoDB" id="679547at2"/>
<dbReference type="Gene3D" id="2.60.40.1930">
    <property type="match status" value="1"/>
</dbReference>
<dbReference type="EMBL" id="FXSZ01000008">
    <property type="protein sequence ID" value="SMO74243.1"/>
    <property type="molecule type" value="Genomic_DNA"/>
</dbReference>
<gene>
    <name evidence="1" type="ORF">SAMN06265350_10852</name>
</gene>
<protein>
    <recommendedName>
        <fullName evidence="3">MG2 domain-containing protein</fullName>
    </recommendedName>
</protein>
<evidence type="ECO:0000313" key="2">
    <source>
        <dbReference type="Proteomes" id="UP000315971"/>
    </source>
</evidence>
<evidence type="ECO:0008006" key="3">
    <source>
        <dbReference type="Google" id="ProtNLM"/>
    </source>
</evidence>